<proteinExistence type="predicted"/>
<dbReference type="RefSeq" id="XP_013892250.1">
    <property type="nucleotide sequence ID" value="XM_014036796.1"/>
</dbReference>
<dbReference type="InterPro" id="IPR037445">
    <property type="entry name" value="MAGE"/>
</dbReference>
<feature type="domain" description="MAGE" evidence="2">
    <location>
        <begin position="39"/>
        <end position="205"/>
    </location>
</feature>
<dbReference type="SMART" id="SM01373">
    <property type="entry name" value="MAGE"/>
    <property type="match status" value="1"/>
</dbReference>
<organism evidence="3 4">
    <name type="scientific">Monoraphidium neglectum</name>
    <dbReference type="NCBI Taxonomy" id="145388"/>
    <lineage>
        <taxon>Eukaryota</taxon>
        <taxon>Viridiplantae</taxon>
        <taxon>Chlorophyta</taxon>
        <taxon>core chlorophytes</taxon>
        <taxon>Chlorophyceae</taxon>
        <taxon>CS clade</taxon>
        <taxon>Sphaeropleales</taxon>
        <taxon>Selenastraceae</taxon>
        <taxon>Monoraphidium</taxon>
    </lineage>
</organism>
<dbReference type="AlphaFoldDB" id="A0A0D2MDE1"/>
<feature type="compositionally biased region" description="Gly residues" evidence="1">
    <location>
        <begin position="211"/>
        <end position="223"/>
    </location>
</feature>
<dbReference type="KEGG" id="mng:MNEG_14734"/>
<evidence type="ECO:0000259" key="2">
    <source>
        <dbReference type="PROSITE" id="PS50838"/>
    </source>
</evidence>
<dbReference type="PROSITE" id="PS50838">
    <property type="entry name" value="MAGE"/>
    <property type="match status" value="1"/>
</dbReference>
<accession>A0A0D2MDE1</accession>
<dbReference type="InterPro" id="IPR041899">
    <property type="entry name" value="MAGE_WH2"/>
</dbReference>
<feature type="region of interest" description="Disordered" evidence="1">
    <location>
        <begin position="204"/>
        <end position="223"/>
    </location>
</feature>
<evidence type="ECO:0000313" key="4">
    <source>
        <dbReference type="Proteomes" id="UP000054498"/>
    </source>
</evidence>
<dbReference type="Gene3D" id="1.10.10.1210">
    <property type="entry name" value="MAGE homology domain, winged helix WH2 motif"/>
    <property type="match status" value="1"/>
</dbReference>
<gene>
    <name evidence="3" type="ORF">MNEG_14734</name>
</gene>
<dbReference type="GO" id="GO:0005634">
    <property type="term" value="C:nucleus"/>
    <property type="evidence" value="ECO:0007669"/>
    <property type="project" value="TreeGrafter"/>
</dbReference>
<dbReference type="STRING" id="145388.A0A0D2MDE1"/>
<evidence type="ECO:0000256" key="1">
    <source>
        <dbReference type="SAM" id="MobiDB-lite"/>
    </source>
</evidence>
<dbReference type="PANTHER" id="PTHR11736">
    <property type="entry name" value="MELANOMA-ASSOCIATED ANTIGEN MAGE ANTIGEN"/>
    <property type="match status" value="1"/>
</dbReference>
<dbReference type="Proteomes" id="UP000054498">
    <property type="component" value="Unassembled WGS sequence"/>
</dbReference>
<dbReference type="PANTHER" id="PTHR11736:SF14">
    <property type="entry name" value="NSE3 HOMOLOG, SMC5-SMC6 COMPLEX COMPONENT"/>
    <property type="match status" value="1"/>
</dbReference>
<dbReference type="EMBL" id="KK104941">
    <property type="protein sequence ID" value="KIY93230.1"/>
    <property type="molecule type" value="Genomic_DNA"/>
</dbReference>
<protein>
    <recommendedName>
        <fullName evidence="2">MAGE domain-containing protein</fullName>
    </recommendedName>
</protein>
<dbReference type="GeneID" id="25732325"/>
<sequence>MLFKQHEKPDVPVKRQELLEACFGDYKKHKASKKLPSLVIRVAQGRIISILGIEMQEIARGAAATRKRGLAQDDGPSSTQTYILRSVLPLEMRRQLVDNRADDQPVGFMMVVLSLIHSNGGTMELEELWRHLKQLGVAAGDVEHPQFGKSEDMLKELEKTRFIIRSQQHDTAGVKTLLQWGERAVSELGTAAIQRWTEEEFARAPGYGDTQIGGGGRAGGGAS</sequence>
<reference evidence="3 4" key="1">
    <citation type="journal article" date="2013" name="BMC Genomics">
        <title>Reconstruction of the lipid metabolism for the microalga Monoraphidium neglectum from its genome sequence reveals characteristics suitable for biofuel production.</title>
        <authorList>
            <person name="Bogen C."/>
            <person name="Al-Dilaimi A."/>
            <person name="Albersmeier A."/>
            <person name="Wichmann J."/>
            <person name="Grundmann M."/>
            <person name="Rupp O."/>
            <person name="Lauersen K.J."/>
            <person name="Blifernez-Klassen O."/>
            <person name="Kalinowski J."/>
            <person name="Goesmann A."/>
            <person name="Mussgnug J.H."/>
            <person name="Kruse O."/>
        </authorList>
    </citation>
    <scope>NUCLEOTIDE SEQUENCE [LARGE SCALE GENOMIC DNA]</scope>
    <source>
        <strain evidence="3 4">SAG 48.87</strain>
    </source>
</reference>
<name>A0A0D2MDE1_9CHLO</name>
<dbReference type="InterPro" id="IPR041898">
    <property type="entry name" value="MAGE_WH1"/>
</dbReference>
<dbReference type="OrthoDB" id="205198at2759"/>
<dbReference type="Gene3D" id="1.10.10.1200">
    <property type="entry name" value="MAGE homology domain, winged helix WH1 motif"/>
    <property type="match status" value="1"/>
</dbReference>
<keyword evidence="4" id="KW-1185">Reference proteome</keyword>
<dbReference type="Pfam" id="PF01454">
    <property type="entry name" value="MAGE"/>
    <property type="match status" value="1"/>
</dbReference>
<evidence type="ECO:0000313" key="3">
    <source>
        <dbReference type="EMBL" id="KIY93230.1"/>
    </source>
</evidence>
<dbReference type="InterPro" id="IPR002190">
    <property type="entry name" value="MHD_dom"/>
</dbReference>